<keyword evidence="1" id="KW-0472">Membrane</keyword>
<keyword evidence="1" id="KW-1133">Transmembrane helix</keyword>
<evidence type="ECO:0000313" key="3">
    <source>
        <dbReference type="Proteomes" id="UP000178336"/>
    </source>
</evidence>
<dbReference type="STRING" id="1797724.A3A48_04075"/>
<dbReference type="Proteomes" id="UP000178336">
    <property type="component" value="Unassembled WGS sequence"/>
</dbReference>
<gene>
    <name evidence="2" type="ORF">A3A48_04075</name>
</gene>
<keyword evidence="1" id="KW-0812">Transmembrane</keyword>
<feature type="transmembrane region" description="Helical" evidence="1">
    <location>
        <begin position="56"/>
        <end position="72"/>
    </location>
</feature>
<evidence type="ECO:0008006" key="4">
    <source>
        <dbReference type="Google" id="ProtNLM"/>
    </source>
</evidence>
<dbReference type="EMBL" id="MFBN01000009">
    <property type="protein sequence ID" value="OGD95776.1"/>
    <property type="molecule type" value="Genomic_DNA"/>
</dbReference>
<dbReference type="AlphaFoldDB" id="A0A1F5GV69"/>
<feature type="transmembrane region" description="Helical" evidence="1">
    <location>
        <begin position="103"/>
        <end position="122"/>
    </location>
</feature>
<evidence type="ECO:0000313" key="2">
    <source>
        <dbReference type="EMBL" id="OGD95776.1"/>
    </source>
</evidence>
<feature type="transmembrane region" description="Helical" evidence="1">
    <location>
        <begin position="128"/>
        <end position="144"/>
    </location>
</feature>
<proteinExistence type="predicted"/>
<organism evidence="2 3">
    <name type="scientific">Candidatus Curtissbacteria bacterium RIFCSPLOWO2_01_FULL_37_9</name>
    <dbReference type="NCBI Taxonomy" id="1797724"/>
    <lineage>
        <taxon>Bacteria</taxon>
        <taxon>Candidatus Curtissiibacteriota</taxon>
    </lineage>
</organism>
<sequence>MPLVTFLIFDLRHGFLIANKLKIFSSQKSFSLHKLFNTTLIYVDVLMDSISINTKLNIFILLMIILGFIYLVRNKKNILIFSLILLLIPLIALWFYSGHISEYYFLPIVPIFLIITSFLGFYIFQKNAAFFLLLVLVIGLFNFTKLKNSFINHLPLSYKEEVINMIIADSNNNDFNVYYQMPSGIDKGYRYIFKWKKRIPKDGSNLLYILEYNSPDKFEPVNYYKTFIAKDIKIQSIGPLYLIAVKL</sequence>
<reference evidence="2 3" key="1">
    <citation type="journal article" date="2016" name="Nat. Commun.">
        <title>Thousands of microbial genomes shed light on interconnected biogeochemical processes in an aquifer system.</title>
        <authorList>
            <person name="Anantharaman K."/>
            <person name="Brown C.T."/>
            <person name="Hug L.A."/>
            <person name="Sharon I."/>
            <person name="Castelle C.J."/>
            <person name="Probst A.J."/>
            <person name="Thomas B.C."/>
            <person name="Singh A."/>
            <person name="Wilkins M.J."/>
            <person name="Karaoz U."/>
            <person name="Brodie E.L."/>
            <person name="Williams K.H."/>
            <person name="Hubbard S.S."/>
            <person name="Banfield J.F."/>
        </authorList>
    </citation>
    <scope>NUCLEOTIDE SEQUENCE [LARGE SCALE GENOMIC DNA]</scope>
</reference>
<name>A0A1F5GV69_9BACT</name>
<protein>
    <recommendedName>
        <fullName evidence="4">Glycosyltransferase RgtA/B/C/D-like domain-containing protein</fullName>
    </recommendedName>
</protein>
<feature type="transmembrane region" description="Helical" evidence="1">
    <location>
        <begin position="78"/>
        <end position="96"/>
    </location>
</feature>
<accession>A0A1F5GV69</accession>
<comment type="caution">
    <text evidence="2">The sequence shown here is derived from an EMBL/GenBank/DDBJ whole genome shotgun (WGS) entry which is preliminary data.</text>
</comment>
<evidence type="ECO:0000256" key="1">
    <source>
        <dbReference type="SAM" id="Phobius"/>
    </source>
</evidence>